<comment type="caution">
    <text evidence="2">The sequence shown here is derived from an EMBL/GenBank/DDBJ whole genome shotgun (WGS) entry which is preliminary data.</text>
</comment>
<dbReference type="EMBL" id="WIXP02000012">
    <property type="protein sequence ID" value="KAF6201846.1"/>
    <property type="molecule type" value="Genomic_DNA"/>
</dbReference>
<proteinExistence type="predicted"/>
<feature type="compositionally biased region" description="Polar residues" evidence="1">
    <location>
        <begin position="269"/>
        <end position="280"/>
    </location>
</feature>
<keyword evidence="3" id="KW-1185">Reference proteome</keyword>
<evidence type="ECO:0000313" key="2">
    <source>
        <dbReference type="EMBL" id="KAF6201846.1"/>
    </source>
</evidence>
<feature type="compositionally biased region" description="Polar residues" evidence="1">
    <location>
        <begin position="615"/>
        <end position="632"/>
    </location>
</feature>
<sequence length="632" mass="70580">MDTGQCIYCHAMLKSLCVPCQFKVHMMHSGPVDKVCDAGETGNPNCKSCDYYVEIISKLTADVCEDELVKIIMSSIAESQNCDKKKAAQNKTSKSESKTLTNAVASFLQGQADCSADATRKLLDSLKQNEANEKRESFPNFKEPSSPQNVSIVLPVEVSSQRTSIAAATADRRSKSQLSNQKSQLSTQRRNSDPKKIKRTSYSESVKSEPRSANPSMKEINMAQFASTKTIRRHSFLEENYDLEKSTNSLPSSYRKKSLDEEYKGVYSAQPNQAQYMSNKNTKKPSIDGNNEIREASTSRSRNLGEVHSSSLKGKEQSEMQHVKSKNSKKRSLYDEYEQESTDNRASKGVMKNLYGGTKESYGRSSVEDNKRDELDEKIDRCLERFYRERLKSPERESRSRSPCSGRTERIARSRSSRSAHGELYYPVTVAFRSRSCGNVEGELYGESILFPTKKSRGSDERRSRSGERKLFYQADSDGQFKSVFITMSGEDSGTDSDGNIEINFQRKSTRCCSPVMMDKGEQASGFTDACTQYYETDGAKSKSLTILENIGSSSQPGMKESSNKIPKRSSSPAGKRGARQSSGSRKSPSRQNSAGRPGSATKIGKHKQSDASRSKFSTNKTQNLRQPQWQH</sequence>
<organism evidence="2 3">
    <name type="scientific">Apolygus lucorum</name>
    <name type="common">Small green plant bug</name>
    <name type="synonym">Lygocoris lucorum</name>
    <dbReference type="NCBI Taxonomy" id="248454"/>
    <lineage>
        <taxon>Eukaryota</taxon>
        <taxon>Metazoa</taxon>
        <taxon>Ecdysozoa</taxon>
        <taxon>Arthropoda</taxon>
        <taxon>Hexapoda</taxon>
        <taxon>Insecta</taxon>
        <taxon>Pterygota</taxon>
        <taxon>Neoptera</taxon>
        <taxon>Paraneoptera</taxon>
        <taxon>Hemiptera</taxon>
        <taxon>Heteroptera</taxon>
        <taxon>Panheteroptera</taxon>
        <taxon>Cimicomorpha</taxon>
        <taxon>Miridae</taxon>
        <taxon>Mirini</taxon>
        <taxon>Apolygus</taxon>
    </lineage>
</organism>
<feature type="region of interest" description="Disordered" evidence="1">
    <location>
        <begin position="392"/>
        <end position="418"/>
    </location>
</feature>
<feature type="compositionally biased region" description="Low complexity" evidence="1">
    <location>
        <begin position="176"/>
        <end position="188"/>
    </location>
</feature>
<evidence type="ECO:0000313" key="3">
    <source>
        <dbReference type="Proteomes" id="UP000466442"/>
    </source>
</evidence>
<name>A0A6A4J757_APOLU</name>
<dbReference type="Proteomes" id="UP000466442">
    <property type="component" value="Linkage Group LG12"/>
</dbReference>
<feature type="region of interest" description="Disordered" evidence="1">
    <location>
        <begin position="552"/>
        <end position="632"/>
    </location>
</feature>
<feature type="region of interest" description="Disordered" evidence="1">
    <location>
        <begin position="264"/>
        <end position="374"/>
    </location>
</feature>
<feature type="compositionally biased region" description="Polar residues" evidence="1">
    <location>
        <begin position="200"/>
        <end position="215"/>
    </location>
</feature>
<feature type="compositionally biased region" description="Polar residues" evidence="1">
    <location>
        <begin position="298"/>
        <end position="312"/>
    </location>
</feature>
<feature type="compositionally biased region" description="Polar residues" evidence="1">
    <location>
        <begin position="580"/>
        <end position="595"/>
    </location>
</feature>
<evidence type="ECO:0000256" key="1">
    <source>
        <dbReference type="SAM" id="MobiDB-lite"/>
    </source>
</evidence>
<feature type="compositionally biased region" description="Basic and acidic residues" evidence="1">
    <location>
        <begin position="313"/>
        <end position="322"/>
    </location>
</feature>
<reference evidence="2" key="1">
    <citation type="journal article" date="2021" name="Mol. Ecol. Resour.">
        <title>Apolygus lucorum genome provides insights into omnivorousness and mesophyll feeding.</title>
        <authorList>
            <person name="Liu Y."/>
            <person name="Liu H."/>
            <person name="Wang H."/>
            <person name="Huang T."/>
            <person name="Liu B."/>
            <person name="Yang B."/>
            <person name="Yin L."/>
            <person name="Li B."/>
            <person name="Zhang Y."/>
            <person name="Zhang S."/>
            <person name="Jiang F."/>
            <person name="Zhang X."/>
            <person name="Ren Y."/>
            <person name="Wang B."/>
            <person name="Wang S."/>
            <person name="Lu Y."/>
            <person name="Wu K."/>
            <person name="Fan W."/>
            <person name="Wang G."/>
        </authorList>
    </citation>
    <scope>NUCLEOTIDE SEQUENCE</scope>
    <source>
        <strain evidence="2">12Hb</strain>
    </source>
</reference>
<accession>A0A6A4J757</accession>
<gene>
    <name evidence="2" type="ORF">GE061_004241</name>
</gene>
<dbReference type="AlphaFoldDB" id="A0A6A4J757"/>
<feature type="region of interest" description="Disordered" evidence="1">
    <location>
        <begin position="164"/>
        <end position="217"/>
    </location>
</feature>
<protein>
    <submittedName>
        <fullName evidence="2">Uncharacterized protein</fullName>
    </submittedName>
</protein>